<keyword evidence="2" id="KW-0238">DNA-binding</keyword>
<dbReference type="Pfam" id="PF12833">
    <property type="entry name" value="HTH_18"/>
    <property type="match status" value="1"/>
</dbReference>
<evidence type="ECO:0000256" key="2">
    <source>
        <dbReference type="ARBA" id="ARBA00023125"/>
    </source>
</evidence>
<keyword evidence="8" id="KW-1185">Reference proteome</keyword>
<organism evidence="7 8">
    <name type="scientific">Paenibacillus segetis</name>
    <dbReference type="NCBI Taxonomy" id="1325360"/>
    <lineage>
        <taxon>Bacteria</taxon>
        <taxon>Bacillati</taxon>
        <taxon>Bacillota</taxon>
        <taxon>Bacilli</taxon>
        <taxon>Bacillales</taxon>
        <taxon>Paenibacillaceae</taxon>
        <taxon>Paenibacillus</taxon>
    </lineage>
</organism>
<dbReference type="InterPro" id="IPR011006">
    <property type="entry name" value="CheY-like_superfamily"/>
</dbReference>
<feature type="domain" description="Response regulatory" evidence="6">
    <location>
        <begin position="3"/>
        <end position="123"/>
    </location>
</feature>
<proteinExistence type="predicted"/>
<dbReference type="InterPro" id="IPR009057">
    <property type="entry name" value="Homeodomain-like_sf"/>
</dbReference>
<feature type="modified residue" description="4-aspartylphosphate" evidence="4">
    <location>
        <position position="55"/>
    </location>
</feature>
<dbReference type="SUPFAM" id="SSF52172">
    <property type="entry name" value="CheY-like"/>
    <property type="match status" value="1"/>
</dbReference>
<dbReference type="CDD" id="cd17536">
    <property type="entry name" value="REC_YesN-like"/>
    <property type="match status" value="1"/>
</dbReference>
<dbReference type="InterPro" id="IPR018060">
    <property type="entry name" value="HTH_AraC"/>
</dbReference>
<name>A0ABQ1Y7Q0_9BACL</name>
<evidence type="ECO:0000256" key="3">
    <source>
        <dbReference type="ARBA" id="ARBA00023163"/>
    </source>
</evidence>
<evidence type="ECO:0000259" key="6">
    <source>
        <dbReference type="PROSITE" id="PS50110"/>
    </source>
</evidence>
<dbReference type="Proteomes" id="UP000659344">
    <property type="component" value="Unassembled WGS sequence"/>
</dbReference>
<dbReference type="EMBL" id="BMFT01000001">
    <property type="protein sequence ID" value="GGH14505.1"/>
    <property type="molecule type" value="Genomic_DNA"/>
</dbReference>
<dbReference type="InterPro" id="IPR001789">
    <property type="entry name" value="Sig_transdc_resp-reg_receiver"/>
</dbReference>
<dbReference type="Gene3D" id="1.10.10.60">
    <property type="entry name" value="Homeodomain-like"/>
    <property type="match status" value="2"/>
</dbReference>
<dbReference type="Gene3D" id="3.40.50.2300">
    <property type="match status" value="1"/>
</dbReference>
<sequence>MTKLLIVDDEKNIRNGLKIMIEREYPSKYTIFMAGNGAEALNLFRSDPVDIIITDIRMPVMDGMEFLEQLSSETGSGIGPEIVILSGFDDFHYAQSAIRYRVKDYLLKPIRRDELFKILEEINKERLEKESNIHKTEQETEALLRMIRTSRLKDLLIQDEIHLEPEHRDELKGFEVPFTIGVLNYHCSDGTRVKSGELQSIVECITGPLEKKFTEVIIDWDGKLVLFGSSRKCFIELSQCAEQKGLTGLTLGVSSEGQSMYDIRDCYKEACRALQYTLLYSRANCIEYNDVKQGRLNFPSPDEELRKLLNMLGTERDKEMKLLLAVIFQIEHLKELDLSYLEAVSRSMNEKVLDEVFRVHGEASIEVLKLYRQVGSIYNFLNFHDYYRALEHLLISVNDFILGIRSAHTEHADLKDAVEYIEANYQRPINMAMVSNHVSLNYSYFSEAFKAYIGESFVLYLKKVRIRHAKELLTENRCKVAEVSEAVGFENSKQFARVFKELEGISPGEFRAKKLQQFQRE</sequence>
<evidence type="ECO:0000313" key="7">
    <source>
        <dbReference type="EMBL" id="GGH14505.1"/>
    </source>
</evidence>
<dbReference type="SMART" id="SM00448">
    <property type="entry name" value="REC"/>
    <property type="match status" value="1"/>
</dbReference>
<dbReference type="RefSeq" id="WP_188536084.1">
    <property type="nucleotide sequence ID" value="NZ_BMFT01000001.1"/>
</dbReference>
<dbReference type="PRINTS" id="PR00032">
    <property type="entry name" value="HTHARAC"/>
</dbReference>
<evidence type="ECO:0000256" key="1">
    <source>
        <dbReference type="ARBA" id="ARBA00023015"/>
    </source>
</evidence>
<dbReference type="PANTHER" id="PTHR43280">
    <property type="entry name" value="ARAC-FAMILY TRANSCRIPTIONAL REGULATOR"/>
    <property type="match status" value="1"/>
</dbReference>
<dbReference type="Pfam" id="PF00072">
    <property type="entry name" value="Response_reg"/>
    <property type="match status" value="1"/>
</dbReference>
<protein>
    <submittedName>
        <fullName evidence="7">AraC family transcriptional regulator</fullName>
    </submittedName>
</protein>
<dbReference type="PROSITE" id="PS01124">
    <property type="entry name" value="HTH_ARAC_FAMILY_2"/>
    <property type="match status" value="1"/>
</dbReference>
<dbReference type="InterPro" id="IPR020449">
    <property type="entry name" value="Tscrpt_reg_AraC-type_HTH"/>
</dbReference>
<reference evidence="8" key="1">
    <citation type="journal article" date="2019" name="Int. J. Syst. Evol. Microbiol.">
        <title>The Global Catalogue of Microorganisms (GCM) 10K type strain sequencing project: providing services to taxonomists for standard genome sequencing and annotation.</title>
        <authorList>
            <consortium name="The Broad Institute Genomics Platform"/>
            <consortium name="The Broad Institute Genome Sequencing Center for Infectious Disease"/>
            <person name="Wu L."/>
            <person name="Ma J."/>
        </authorList>
    </citation>
    <scope>NUCLEOTIDE SEQUENCE [LARGE SCALE GENOMIC DNA]</scope>
    <source>
        <strain evidence="8">CGMCC 1.12769</strain>
    </source>
</reference>
<dbReference type="SMART" id="SM00342">
    <property type="entry name" value="HTH_ARAC"/>
    <property type="match status" value="1"/>
</dbReference>
<comment type="caution">
    <text evidence="7">The sequence shown here is derived from an EMBL/GenBank/DDBJ whole genome shotgun (WGS) entry which is preliminary data.</text>
</comment>
<dbReference type="PROSITE" id="PS50110">
    <property type="entry name" value="RESPONSE_REGULATORY"/>
    <property type="match status" value="1"/>
</dbReference>
<dbReference type="InterPro" id="IPR018062">
    <property type="entry name" value="HTH_AraC-typ_CS"/>
</dbReference>
<keyword evidence="3" id="KW-0804">Transcription</keyword>
<dbReference type="PROSITE" id="PS00041">
    <property type="entry name" value="HTH_ARAC_FAMILY_1"/>
    <property type="match status" value="1"/>
</dbReference>
<evidence type="ECO:0000259" key="5">
    <source>
        <dbReference type="PROSITE" id="PS01124"/>
    </source>
</evidence>
<evidence type="ECO:0000256" key="4">
    <source>
        <dbReference type="PROSITE-ProRule" id="PRU00169"/>
    </source>
</evidence>
<evidence type="ECO:0000313" key="8">
    <source>
        <dbReference type="Proteomes" id="UP000659344"/>
    </source>
</evidence>
<accession>A0ABQ1Y7Q0</accession>
<keyword evidence="4" id="KW-0597">Phosphoprotein</keyword>
<dbReference type="PANTHER" id="PTHR43280:SF10">
    <property type="entry name" value="REGULATORY PROTEIN POCR"/>
    <property type="match status" value="1"/>
</dbReference>
<dbReference type="SUPFAM" id="SSF46689">
    <property type="entry name" value="Homeodomain-like"/>
    <property type="match status" value="2"/>
</dbReference>
<gene>
    <name evidence="7" type="ORF">GCM10008013_08170</name>
</gene>
<feature type="domain" description="HTH araC/xylS-type" evidence="5">
    <location>
        <begin position="415"/>
        <end position="513"/>
    </location>
</feature>
<keyword evidence="1" id="KW-0805">Transcription regulation</keyword>